<sequence length="130" mass="14531">MNGYNRQPMVASKIKSIPISDMTTSMGIGYSPHVKNVYFVNKDDNISGTIQSGNYPSSSYQNHGHADIYYASGRSNNYNYRGYANQNYPEQNPKSTSQARGRLLSSNAIAGKMLTSKENKTERSFGQYNH</sequence>
<protein>
    <submittedName>
        <fullName evidence="2">Uncharacterized protein</fullName>
    </submittedName>
</protein>
<dbReference type="AlphaFoldDB" id="A0A7S3KE34"/>
<gene>
    <name evidence="2" type="ORF">ECRA1380_LOCUS6733</name>
</gene>
<name>A0A7S3KE34_EUPCR</name>
<accession>A0A7S3KE34</accession>
<evidence type="ECO:0000256" key="1">
    <source>
        <dbReference type="SAM" id="MobiDB-lite"/>
    </source>
</evidence>
<reference evidence="2" key="1">
    <citation type="submission" date="2021-01" db="EMBL/GenBank/DDBJ databases">
        <authorList>
            <person name="Corre E."/>
            <person name="Pelletier E."/>
            <person name="Niang G."/>
            <person name="Scheremetjew M."/>
            <person name="Finn R."/>
            <person name="Kale V."/>
            <person name="Holt S."/>
            <person name="Cochrane G."/>
            <person name="Meng A."/>
            <person name="Brown T."/>
            <person name="Cohen L."/>
        </authorList>
    </citation>
    <scope>NUCLEOTIDE SEQUENCE</scope>
    <source>
        <strain evidence="2">CT5</strain>
    </source>
</reference>
<organism evidence="2">
    <name type="scientific">Euplotes crassus</name>
    <dbReference type="NCBI Taxonomy" id="5936"/>
    <lineage>
        <taxon>Eukaryota</taxon>
        <taxon>Sar</taxon>
        <taxon>Alveolata</taxon>
        <taxon>Ciliophora</taxon>
        <taxon>Intramacronucleata</taxon>
        <taxon>Spirotrichea</taxon>
        <taxon>Hypotrichia</taxon>
        <taxon>Euplotida</taxon>
        <taxon>Euplotidae</taxon>
        <taxon>Moneuplotes</taxon>
    </lineage>
</organism>
<feature type="region of interest" description="Disordered" evidence="1">
    <location>
        <begin position="81"/>
        <end position="130"/>
    </location>
</feature>
<feature type="compositionally biased region" description="Polar residues" evidence="1">
    <location>
        <begin position="81"/>
        <end position="108"/>
    </location>
</feature>
<dbReference type="EMBL" id="HBIK01014250">
    <property type="protein sequence ID" value="CAE0381771.1"/>
    <property type="molecule type" value="Transcribed_RNA"/>
</dbReference>
<evidence type="ECO:0000313" key="2">
    <source>
        <dbReference type="EMBL" id="CAE0381771.1"/>
    </source>
</evidence>
<proteinExistence type="predicted"/>